<protein>
    <recommendedName>
        <fullName evidence="4">DUF4283 domain-containing protein</fullName>
    </recommendedName>
</protein>
<reference evidence="2" key="1">
    <citation type="submission" date="2022-04" db="EMBL/GenBank/DDBJ databases">
        <title>Carnegiea gigantea Genome sequencing and assembly v2.</title>
        <authorList>
            <person name="Copetti D."/>
            <person name="Sanderson M.J."/>
            <person name="Burquez A."/>
            <person name="Wojciechowski M.F."/>
        </authorList>
    </citation>
    <scope>NUCLEOTIDE SEQUENCE</scope>
    <source>
        <strain evidence="2">SGP5-SGP5p</strain>
        <tissue evidence="2">Aerial part</tissue>
    </source>
</reference>
<feature type="compositionally biased region" description="Low complexity" evidence="1">
    <location>
        <begin position="30"/>
        <end position="47"/>
    </location>
</feature>
<feature type="region of interest" description="Disordered" evidence="1">
    <location>
        <begin position="1"/>
        <end position="50"/>
    </location>
</feature>
<dbReference type="PANTHER" id="PTHR33233:SF17">
    <property type="entry name" value="DUF4283 DOMAIN-CONTAINING PROTEIN"/>
    <property type="match status" value="1"/>
</dbReference>
<name>A0A9Q1GKH8_9CARY</name>
<dbReference type="Proteomes" id="UP001153076">
    <property type="component" value="Unassembled WGS sequence"/>
</dbReference>
<comment type="caution">
    <text evidence="2">The sequence shown here is derived from an EMBL/GenBank/DDBJ whole genome shotgun (WGS) entry which is preliminary data.</text>
</comment>
<proteinExistence type="predicted"/>
<evidence type="ECO:0000256" key="1">
    <source>
        <dbReference type="SAM" id="MobiDB-lite"/>
    </source>
</evidence>
<evidence type="ECO:0008006" key="4">
    <source>
        <dbReference type="Google" id="ProtNLM"/>
    </source>
</evidence>
<organism evidence="2 3">
    <name type="scientific">Carnegiea gigantea</name>
    <dbReference type="NCBI Taxonomy" id="171969"/>
    <lineage>
        <taxon>Eukaryota</taxon>
        <taxon>Viridiplantae</taxon>
        <taxon>Streptophyta</taxon>
        <taxon>Embryophyta</taxon>
        <taxon>Tracheophyta</taxon>
        <taxon>Spermatophyta</taxon>
        <taxon>Magnoliopsida</taxon>
        <taxon>eudicotyledons</taxon>
        <taxon>Gunneridae</taxon>
        <taxon>Pentapetalae</taxon>
        <taxon>Caryophyllales</taxon>
        <taxon>Cactineae</taxon>
        <taxon>Cactaceae</taxon>
        <taxon>Cactoideae</taxon>
        <taxon>Echinocereeae</taxon>
        <taxon>Carnegiea</taxon>
    </lineage>
</organism>
<dbReference type="EMBL" id="JAKOGI010002320">
    <property type="protein sequence ID" value="KAJ8422260.1"/>
    <property type="molecule type" value="Genomic_DNA"/>
</dbReference>
<keyword evidence="3" id="KW-1185">Reference proteome</keyword>
<dbReference type="PANTHER" id="PTHR33233">
    <property type="entry name" value="ENDONUCLEASE/EXONUCLEASE/PHOSPHATASE"/>
    <property type="match status" value="1"/>
</dbReference>
<evidence type="ECO:0000313" key="3">
    <source>
        <dbReference type="Proteomes" id="UP001153076"/>
    </source>
</evidence>
<sequence length="280" mass="32075">MARGGRRGIPKANRGRSEDREHSPQASIAPISSEQSSPVASPSSKQQINGTLHEQVQNQTRVLPSFASMVDPDDDMALRFIPVSDFTGTKCAKLTQEDIMEVLNCWQNVVLYCVLGANPPYKVMAVYNVLIRQKVSYEWLPLKCSHCKIFGHIQENCRAKTHQEMEWRVRSKEIQEEQNQTLEKAGSRGDNDFQLATKHITRHYVSRAARPKETATPDDLLQVNFYNALLEEDHPRRYQFTLILKTDQLIHGEAIHLLTNKKFYISFICGKNLEEQRLPL</sequence>
<gene>
    <name evidence="2" type="ORF">Cgig2_029103</name>
</gene>
<accession>A0A9Q1GKH8</accession>
<evidence type="ECO:0000313" key="2">
    <source>
        <dbReference type="EMBL" id="KAJ8422260.1"/>
    </source>
</evidence>
<dbReference type="AlphaFoldDB" id="A0A9Q1GKH8"/>